<evidence type="ECO:0000313" key="3">
    <source>
        <dbReference type="Proteomes" id="UP000262177"/>
    </source>
</evidence>
<name>A0A286TB27_BIFBI</name>
<gene>
    <name evidence="2" type="ORF">BBJK_00706</name>
</gene>
<evidence type="ECO:0000256" key="1">
    <source>
        <dbReference type="SAM" id="MobiDB-lite"/>
    </source>
</evidence>
<dbReference type="AlphaFoldDB" id="A0A286TB27"/>
<proteinExistence type="predicted"/>
<organism evidence="2 3">
    <name type="scientific">Bifidobacterium bifidum LMG 13195</name>
    <dbReference type="NCBI Taxonomy" id="1207542"/>
    <lineage>
        <taxon>Bacteria</taxon>
        <taxon>Bacillati</taxon>
        <taxon>Actinomycetota</taxon>
        <taxon>Actinomycetes</taxon>
        <taxon>Bifidobacteriales</taxon>
        <taxon>Bifidobacteriaceae</taxon>
        <taxon>Bifidobacterium</taxon>
    </lineage>
</organism>
<dbReference type="EMBL" id="AP018131">
    <property type="protein sequence ID" value="BBA47516.1"/>
    <property type="molecule type" value="Genomic_DNA"/>
</dbReference>
<accession>A0A286TB27</accession>
<evidence type="ECO:0000313" key="2">
    <source>
        <dbReference type="EMBL" id="BBA47516.1"/>
    </source>
</evidence>
<reference evidence="2 3" key="1">
    <citation type="journal article" date="2017" name="Biosci. Biotechnol. Biochem.">
        <title>Identification and characterization of a sulfoglycosidase from Bifidobacterium bifidum implicated in mucin glycan utilization.</title>
        <authorList>
            <person name="Katoh T."/>
            <person name="Maeshibu T."/>
            <person name="Kikkawa K."/>
            <person name="Gotoh A."/>
            <person name="Tomabechi Y."/>
            <person name="Nakamura M."/>
            <person name="Liao W.-H."/>
            <person name="Yamaguchi M."/>
            <person name="Ashida H."/>
            <person name="Yamamoto K."/>
            <person name="Katayama T."/>
        </authorList>
    </citation>
    <scope>NUCLEOTIDE SEQUENCE [LARGE SCALE GENOMIC DNA]</scope>
    <source>
        <strain evidence="2 3">JCM 7004</strain>
    </source>
</reference>
<feature type="region of interest" description="Disordered" evidence="1">
    <location>
        <begin position="15"/>
        <end position="35"/>
    </location>
</feature>
<dbReference type="Proteomes" id="UP000262177">
    <property type="component" value="Chromosome"/>
</dbReference>
<protein>
    <submittedName>
        <fullName evidence="2">Uncharacterized protein</fullName>
    </submittedName>
</protein>
<sequence>MDDDALMAKLMAAFDDDAAPDQAGDEPRPSEQPFDTQRFLAGLDAIFDAHAAAKAGPYLE</sequence>